<evidence type="ECO:0000256" key="2">
    <source>
        <dbReference type="ARBA" id="ARBA00022475"/>
    </source>
</evidence>
<reference evidence="7 8" key="1">
    <citation type="submission" date="2015-09" db="EMBL/GenBank/DDBJ databases">
        <title>Genome announcement of multiple Pseudomonas syringae strains.</title>
        <authorList>
            <person name="Thakur S."/>
            <person name="Wang P.W."/>
            <person name="Gong Y."/>
            <person name="Weir B.S."/>
            <person name="Guttman D.S."/>
        </authorList>
    </citation>
    <scope>NUCLEOTIDE SEQUENCE [LARGE SCALE GENOMIC DNA]</scope>
    <source>
        <strain evidence="7 8">ICMP2802</strain>
    </source>
</reference>
<feature type="transmembrane region" description="Helical" evidence="6">
    <location>
        <begin position="146"/>
        <end position="166"/>
    </location>
</feature>
<evidence type="ECO:0000256" key="6">
    <source>
        <dbReference type="SAM" id="Phobius"/>
    </source>
</evidence>
<dbReference type="EMBL" id="LJPM01000163">
    <property type="protein sequence ID" value="KPW23045.1"/>
    <property type="molecule type" value="Genomic_DNA"/>
</dbReference>
<dbReference type="PIRSF" id="PIRSF006324">
    <property type="entry name" value="LeuE"/>
    <property type="match status" value="1"/>
</dbReference>
<dbReference type="GO" id="GO:0015171">
    <property type="term" value="F:amino acid transmembrane transporter activity"/>
    <property type="evidence" value="ECO:0007669"/>
    <property type="project" value="TreeGrafter"/>
</dbReference>
<name>A0A0P9HVC4_PSESX</name>
<dbReference type="GO" id="GO:0005886">
    <property type="term" value="C:plasma membrane"/>
    <property type="evidence" value="ECO:0007669"/>
    <property type="project" value="UniProtKB-SubCell"/>
</dbReference>
<protein>
    <submittedName>
        <fullName evidence="7">Lysine exporter protein LysE/YggA</fullName>
    </submittedName>
</protein>
<evidence type="ECO:0000256" key="4">
    <source>
        <dbReference type="ARBA" id="ARBA00022989"/>
    </source>
</evidence>
<evidence type="ECO:0000256" key="3">
    <source>
        <dbReference type="ARBA" id="ARBA00022692"/>
    </source>
</evidence>
<keyword evidence="2" id="KW-1003">Cell membrane</keyword>
<evidence type="ECO:0000256" key="5">
    <source>
        <dbReference type="ARBA" id="ARBA00023136"/>
    </source>
</evidence>
<dbReference type="AlphaFoldDB" id="A0A0P9HVC4"/>
<dbReference type="RefSeq" id="WP_003401644.1">
    <property type="nucleotide sequence ID" value="NZ_LGAR01000039.1"/>
</dbReference>
<accession>A0A0P9HVC4</accession>
<proteinExistence type="predicted"/>
<evidence type="ECO:0000256" key="1">
    <source>
        <dbReference type="ARBA" id="ARBA00004651"/>
    </source>
</evidence>
<feature type="transmembrane region" description="Helical" evidence="6">
    <location>
        <begin position="71"/>
        <end position="92"/>
    </location>
</feature>
<sequence>MNVHLYLSFILTSLIVLVVPGPSFAYAIAVGMRSSRQVILRNALGMALGGLTITMALAFGVAQLFAAYPAAFVALKFIGCTYLVALGIRTFLTRPEPKHACKIETSATPLLQGFIVETANPKAILFYVSLVPQFADPELGHMEAQLLILGATFVALQVTWDIALMLGVHRLGAIAGGLMSTKSQRIINRISGTTFIVLGLALLTQERPVS</sequence>
<feature type="transmembrane region" description="Helical" evidence="6">
    <location>
        <begin position="6"/>
        <end position="31"/>
    </location>
</feature>
<dbReference type="InterPro" id="IPR001123">
    <property type="entry name" value="LeuE-type"/>
</dbReference>
<evidence type="ECO:0000313" key="7">
    <source>
        <dbReference type="EMBL" id="KPW23045.1"/>
    </source>
</evidence>
<feature type="transmembrane region" description="Helical" evidence="6">
    <location>
        <begin position="43"/>
        <end position="65"/>
    </location>
</feature>
<comment type="caution">
    <text evidence="7">The sequence shown here is derived from an EMBL/GenBank/DDBJ whole genome shotgun (WGS) entry which is preliminary data.</text>
</comment>
<dbReference type="Pfam" id="PF01810">
    <property type="entry name" value="LysE"/>
    <property type="match status" value="1"/>
</dbReference>
<keyword evidence="4 6" id="KW-1133">Transmembrane helix</keyword>
<dbReference type="Proteomes" id="UP000050297">
    <property type="component" value="Unassembled WGS sequence"/>
</dbReference>
<organism evidence="7 8">
    <name type="scientific">Pseudomonas syringae pv. aceris</name>
    <dbReference type="NCBI Taxonomy" id="199198"/>
    <lineage>
        <taxon>Bacteria</taxon>
        <taxon>Pseudomonadati</taxon>
        <taxon>Pseudomonadota</taxon>
        <taxon>Gammaproteobacteria</taxon>
        <taxon>Pseudomonadales</taxon>
        <taxon>Pseudomonadaceae</taxon>
        <taxon>Pseudomonas</taxon>
        <taxon>Pseudomonas syringae</taxon>
    </lineage>
</organism>
<feature type="transmembrane region" description="Helical" evidence="6">
    <location>
        <begin position="186"/>
        <end position="204"/>
    </location>
</feature>
<comment type="subcellular location">
    <subcellularLocation>
        <location evidence="1">Cell membrane</location>
        <topology evidence="1">Multi-pass membrane protein</topology>
    </subcellularLocation>
</comment>
<evidence type="ECO:0000313" key="8">
    <source>
        <dbReference type="Proteomes" id="UP000050297"/>
    </source>
</evidence>
<keyword evidence="3 6" id="KW-0812">Transmembrane</keyword>
<gene>
    <name evidence="7" type="ORF">ALO91_102383</name>
</gene>
<dbReference type="PATRIC" id="fig|199198.5.peg.6217"/>
<dbReference type="PANTHER" id="PTHR30086:SF20">
    <property type="entry name" value="ARGININE EXPORTER PROTEIN ARGO-RELATED"/>
    <property type="match status" value="1"/>
</dbReference>
<keyword evidence="5 6" id="KW-0472">Membrane</keyword>
<dbReference type="PANTHER" id="PTHR30086">
    <property type="entry name" value="ARGININE EXPORTER PROTEIN ARGO"/>
    <property type="match status" value="1"/>
</dbReference>